<evidence type="ECO:0000313" key="3">
    <source>
        <dbReference type="EMBL" id="QCD83145.1"/>
    </source>
</evidence>
<keyword evidence="4" id="KW-1185">Reference proteome</keyword>
<protein>
    <recommendedName>
        <fullName evidence="5">Secreted protein</fullName>
    </recommendedName>
</protein>
<evidence type="ECO:0008006" key="5">
    <source>
        <dbReference type="Google" id="ProtNLM"/>
    </source>
</evidence>
<name>A0A4D6L3V3_VIGUN</name>
<sequence>MSQPPHLMSTVTAPLSICLLHAIHHLLARHIRHQCCRKSAIVAPLAELAAATQHRCNTPCSIAPLCSSFAAPQNSPPWLPLHATVSFKSSRCQKTTMVAPPELAGTDCACTHPQQSPHRTQPCSMPKTNARCQTSMLVALTPKSASSRNSRRPRPSGVSVATASTTVTFA</sequence>
<gene>
    <name evidence="3" type="ORF">DEO72_LG2g3488</name>
</gene>
<dbReference type="Proteomes" id="UP000501690">
    <property type="component" value="Linkage Group LG2"/>
</dbReference>
<evidence type="ECO:0000256" key="1">
    <source>
        <dbReference type="SAM" id="MobiDB-lite"/>
    </source>
</evidence>
<feature type="chain" id="PRO_5020039901" description="Secreted protein" evidence="2">
    <location>
        <begin position="29"/>
        <end position="170"/>
    </location>
</feature>
<organism evidence="3 4">
    <name type="scientific">Vigna unguiculata</name>
    <name type="common">Cowpea</name>
    <dbReference type="NCBI Taxonomy" id="3917"/>
    <lineage>
        <taxon>Eukaryota</taxon>
        <taxon>Viridiplantae</taxon>
        <taxon>Streptophyta</taxon>
        <taxon>Embryophyta</taxon>
        <taxon>Tracheophyta</taxon>
        <taxon>Spermatophyta</taxon>
        <taxon>Magnoliopsida</taxon>
        <taxon>eudicotyledons</taxon>
        <taxon>Gunneridae</taxon>
        <taxon>Pentapetalae</taxon>
        <taxon>rosids</taxon>
        <taxon>fabids</taxon>
        <taxon>Fabales</taxon>
        <taxon>Fabaceae</taxon>
        <taxon>Papilionoideae</taxon>
        <taxon>50 kb inversion clade</taxon>
        <taxon>NPAAA clade</taxon>
        <taxon>indigoferoid/millettioid clade</taxon>
        <taxon>Phaseoleae</taxon>
        <taxon>Vigna</taxon>
    </lineage>
</organism>
<keyword evidence="2" id="KW-0732">Signal</keyword>
<dbReference type="EMBL" id="CP039346">
    <property type="protein sequence ID" value="QCD83145.1"/>
    <property type="molecule type" value="Genomic_DNA"/>
</dbReference>
<accession>A0A4D6L3V3</accession>
<feature type="compositionally biased region" description="Low complexity" evidence="1">
    <location>
        <begin position="155"/>
        <end position="170"/>
    </location>
</feature>
<evidence type="ECO:0000256" key="2">
    <source>
        <dbReference type="SAM" id="SignalP"/>
    </source>
</evidence>
<dbReference type="AlphaFoldDB" id="A0A4D6L3V3"/>
<evidence type="ECO:0000313" key="4">
    <source>
        <dbReference type="Proteomes" id="UP000501690"/>
    </source>
</evidence>
<proteinExistence type="predicted"/>
<reference evidence="3 4" key="1">
    <citation type="submission" date="2019-04" db="EMBL/GenBank/DDBJ databases">
        <title>An improved genome assembly and genetic linkage map for asparagus bean, Vigna unguiculata ssp. sesquipedialis.</title>
        <authorList>
            <person name="Xia Q."/>
            <person name="Zhang R."/>
            <person name="Dong Y."/>
        </authorList>
    </citation>
    <scope>NUCLEOTIDE SEQUENCE [LARGE SCALE GENOMIC DNA]</scope>
    <source>
        <tissue evidence="3">Leaf</tissue>
    </source>
</reference>
<feature type="region of interest" description="Disordered" evidence="1">
    <location>
        <begin position="141"/>
        <end position="170"/>
    </location>
</feature>
<feature type="signal peptide" evidence="2">
    <location>
        <begin position="1"/>
        <end position="28"/>
    </location>
</feature>